<evidence type="ECO:0000256" key="1">
    <source>
        <dbReference type="SAM" id="MobiDB-lite"/>
    </source>
</evidence>
<feature type="domain" description="DUF4604" evidence="2">
    <location>
        <begin position="8"/>
        <end position="156"/>
    </location>
</feature>
<evidence type="ECO:0000313" key="3">
    <source>
        <dbReference type="Ensembl" id="ENSAPEP00000008944.1"/>
    </source>
</evidence>
<organism evidence="3 4">
    <name type="scientific">Amphiprion percula</name>
    <name type="common">Orange clownfish</name>
    <name type="synonym">Lutjanus percula</name>
    <dbReference type="NCBI Taxonomy" id="161767"/>
    <lineage>
        <taxon>Eukaryota</taxon>
        <taxon>Metazoa</taxon>
        <taxon>Chordata</taxon>
        <taxon>Craniata</taxon>
        <taxon>Vertebrata</taxon>
        <taxon>Euteleostomi</taxon>
        <taxon>Actinopterygii</taxon>
        <taxon>Neopterygii</taxon>
        <taxon>Teleostei</taxon>
        <taxon>Neoteleostei</taxon>
        <taxon>Acanthomorphata</taxon>
        <taxon>Ovalentaria</taxon>
        <taxon>Pomacentridae</taxon>
        <taxon>Amphiprion</taxon>
    </lineage>
</organism>
<keyword evidence="4" id="KW-1185">Reference proteome</keyword>
<dbReference type="Pfam" id="PF15377">
    <property type="entry name" value="DUF4604"/>
    <property type="match status" value="1"/>
</dbReference>
<reference evidence="3" key="3">
    <citation type="submission" date="2025-09" db="UniProtKB">
        <authorList>
            <consortium name="Ensembl"/>
        </authorList>
    </citation>
    <scope>IDENTIFICATION</scope>
</reference>
<dbReference type="InterPro" id="IPR027911">
    <property type="entry name" value="DUF4604"/>
</dbReference>
<evidence type="ECO:0000313" key="4">
    <source>
        <dbReference type="Proteomes" id="UP000265080"/>
    </source>
</evidence>
<dbReference type="Proteomes" id="UP000265080">
    <property type="component" value="Chromosome 7"/>
</dbReference>
<name>A0A3P8SBC1_AMPPE</name>
<accession>A0A3P8SBC1</accession>
<feature type="compositionally biased region" description="Basic and acidic residues" evidence="1">
    <location>
        <begin position="126"/>
        <end position="140"/>
    </location>
</feature>
<dbReference type="STRING" id="161767.ENSAPEP00000008944"/>
<dbReference type="PANTHER" id="PTHR31195">
    <property type="entry name" value="GEO02494P1"/>
    <property type="match status" value="1"/>
</dbReference>
<reference evidence="3 4" key="1">
    <citation type="submission" date="2018-03" db="EMBL/GenBank/DDBJ databases">
        <title>Finding Nemo's genes: A chromosome-scale reference assembly of the genome of the orange clownfish Amphiprion percula.</title>
        <authorList>
            <person name="Lehmann R."/>
        </authorList>
    </citation>
    <scope>NUCLEOTIDE SEQUENCE</scope>
</reference>
<sequence length="161" mass="17591">MNKNKASGVAWVKPAEPSFLKKFKSDAGYKEGPNVDTKRQEMPTLDDDSGSDKEDELPQVVVLKSGDLTAEEVKKIKDEMHAGGGAEKDAEAPPDGKIIFKKPAKRSSSDKFQGITASSSKKKKSDRGEKEEEEKKEGKSGKKIKNNSLLSFGGDEEEEDD</sequence>
<dbReference type="OMA" id="KRQVGYR"/>
<feature type="compositionally biased region" description="Basic and acidic residues" evidence="1">
    <location>
        <begin position="71"/>
        <end position="91"/>
    </location>
</feature>
<dbReference type="PANTHER" id="PTHR31195:SF2">
    <property type="entry name" value="GEO02494P1"/>
    <property type="match status" value="1"/>
</dbReference>
<feature type="compositionally biased region" description="Acidic residues" evidence="1">
    <location>
        <begin position="44"/>
        <end position="57"/>
    </location>
</feature>
<reference evidence="3" key="2">
    <citation type="submission" date="2025-08" db="UniProtKB">
        <authorList>
            <consortium name="Ensembl"/>
        </authorList>
    </citation>
    <scope>IDENTIFICATION</scope>
</reference>
<dbReference type="GeneTree" id="ENSGT00390000001296"/>
<dbReference type="Ensembl" id="ENSAPET00000009193.1">
    <property type="protein sequence ID" value="ENSAPEP00000008944.1"/>
    <property type="gene ID" value="ENSAPEG00000006453.1"/>
</dbReference>
<protein>
    <submittedName>
        <fullName evidence="3">Zgc:77056</fullName>
    </submittedName>
</protein>
<dbReference type="InterPro" id="IPR040219">
    <property type="entry name" value="KIAA1143-like"/>
</dbReference>
<dbReference type="AlphaFoldDB" id="A0A3P8SBC1"/>
<proteinExistence type="predicted"/>
<feature type="region of interest" description="Disordered" evidence="1">
    <location>
        <begin position="22"/>
        <end position="161"/>
    </location>
</feature>
<evidence type="ECO:0000259" key="2">
    <source>
        <dbReference type="Pfam" id="PF15377"/>
    </source>
</evidence>